<organism evidence="5 6">
    <name type="scientific">Candidatus Tagabacteria bacterium CG03_land_8_20_14_0_80_41_22</name>
    <dbReference type="NCBI Taxonomy" id="1975020"/>
    <lineage>
        <taxon>Bacteria</taxon>
        <taxon>Candidatus Tagaibacteriota</taxon>
    </lineage>
</organism>
<dbReference type="Gene3D" id="3.30.1360.40">
    <property type="match status" value="1"/>
</dbReference>
<dbReference type="SUPFAM" id="SSF55194">
    <property type="entry name" value="Ribosome recycling factor, RRF"/>
    <property type="match status" value="1"/>
</dbReference>
<dbReference type="InterPro" id="IPR002661">
    <property type="entry name" value="Ribosome_recyc_fac"/>
</dbReference>
<comment type="caution">
    <text evidence="5">The sequence shown here is derived from an EMBL/GenBank/DDBJ whole genome shotgun (WGS) entry which is preliminary data.</text>
</comment>
<evidence type="ECO:0000313" key="5">
    <source>
        <dbReference type="EMBL" id="PIU99810.1"/>
    </source>
</evidence>
<dbReference type="Pfam" id="PF01765">
    <property type="entry name" value="RRF"/>
    <property type="match status" value="1"/>
</dbReference>
<sequence length="183" mass="21472">MPYYLSPLKRKLPEIKDWLQKELSLLRTGRASPALLDGISVDYYGAKQPLKHLGAISTEDARTLRFKPWDIALIHQIEQEIRYANLGLQPVAEKDSLRIIFPELTQERRKALLKVISEKLEQSRISLRQLRDEYWRAIQDQEREGKISEDDKFRSKDELQKMIDLITKELEQMALAKEKEIQG</sequence>
<name>A0A2M7B9P6_9BACT</name>
<keyword evidence="3" id="KW-0175">Coiled coil</keyword>
<dbReference type="Proteomes" id="UP000228561">
    <property type="component" value="Unassembled WGS sequence"/>
</dbReference>
<dbReference type="FunFam" id="3.30.1360.40:FF:000001">
    <property type="entry name" value="Ribosome-recycling factor"/>
    <property type="match status" value="1"/>
</dbReference>
<evidence type="ECO:0000259" key="4">
    <source>
        <dbReference type="Pfam" id="PF01765"/>
    </source>
</evidence>
<dbReference type="Gene3D" id="1.10.132.20">
    <property type="entry name" value="Ribosome-recycling factor"/>
    <property type="match status" value="1"/>
</dbReference>
<dbReference type="PANTHER" id="PTHR20982:SF3">
    <property type="entry name" value="MITOCHONDRIAL RIBOSOME RECYCLING FACTOR PSEUDO 1"/>
    <property type="match status" value="1"/>
</dbReference>
<proteinExistence type="inferred from homology"/>
<dbReference type="InterPro" id="IPR036191">
    <property type="entry name" value="RRF_sf"/>
</dbReference>
<dbReference type="InterPro" id="IPR023584">
    <property type="entry name" value="Ribosome_recyc_fac_dom"/>
</dbReference>
<evidence type="ECO:0000313" key="6">
    <source>
        <dbReference type="Proteomes" id="UP000228561"/>
    </source>
</evidence>
<feature type="coiled-coil region" evidence="3">
    <location>
        <begin position="113"/>
        <end position="176"/>
    </location>
</feature>
<comment type="similarity">
    <text evidence="1">Belongs to the RRF family.</text>
</comment>
<reference evidence="6" key="1">
    <citation type="submission" date="2017-09" db="EMBL/GenBank/DDBJ databases">
        <title>Depth-based differentiation of microbial function through sediment-hosted aquifers and enrichment of novel symbionts in the deep terrestrial subsurface.</title>
        <authorList>
            <person name="Probst A.J."/>
            <person name="Ladd B."/>
            <person name="Jarett J.K."/>
            <person name="Geller-Mcgrath D.E."/>
            <person name="Sieber C.M.K."/>
            <person name="Emerson J.B."/>
            <person name="Anantharaman K."/>
            <person name="Thomas B.C."/>
            <person name="Malmstrom R."/>
            <person name="Stieglmeier M."/>
            <person name="Klingl A."/>
            <person name="Woyke T."/>
            <person name="Ryan C.M."/>
            <person name="Banfield J.F."/>
        </authorList>
    </citation>
    <scope>NUCLEOTIDE SEQUENCE [LARGE SCALE GENOMIC DNA]</scope>
</reference>
<keyword evidence="2" id="KW-0648">Protein biosynthesis</keyword>
<evidence type="ECO:0000256" key="1">
    <source>
        <dbReference type="ARBA" id="ARBA00005912"/>
    </source>
</evidence>
<evidence type="ECO:0000256" key="3">
    <source>
        <dbReference type="SAM" id="Coils"/>
    </source>
</evidence>
<accession>A0A2M7B9P6</accession>
<dbReference type="EMBL" id="PEVG01000002">
    <property type="protein sequence ID" value="PIU99810.1"/>
    <property type="molecule type" value="Genomic_DNA"/>
</dbReference>
<protein>
    <submittedName>
        <fullName evidence="5">Ribosome recycling factor</fullName>
    </submittedName>
</protein>
<dbReference type="NCBIfam" id="TIGR00496">
    <property type="entry name" value="frr"/>
    <property type="match status" value="1"/>
</dbReference>
<feature type="domain" description="Ribosome recycling factor" evidence="4">
    <location>
        <begin position="19"/>
        <end position="181"/>
    </location>
</feature>
<evidence type="ECO:0000256" key="2">
    <source>
        <dbReference type="ARBA" id="ARBA00022917"/>
    </source>
</evidence>
<dbReference type="AlphaFoldDB" id="A0A2M7B9P6"/>
<gene>
    <name evidence="5" type="ORF">COS58_00130</name>
</gene>
<dbReference type="PANTHER" id="PTHR20982">
    <property type="entry name" value="RIBOSOME RECYCLING FACTOR"/>
    <property type="match status" value="1"/>
</dbReference>
<dbReference type="GO" id="GO:0043023">
    <property type="term" value="F:ribosomal large subunit binding"/>
    <property type="evidence" value="ECO:0007669"/>
    <property type="project" value="TreeGrafter"/>
</dbReference>
<dbReference type="GO" id="GO:0006412">
    <property type="term" value="P:translation"/>
    <property type="evidence" value="ECO:0007669"/>
    <property type="project" value="UniProtKB-KW"/>
</dbReference>